<reference evidence="1 2" key="1">
    <citation type="submission" date="2015-04" db="EMBL/GenBank/DDBJ databases">
        <authorList>
            <person name="Syromyatnikov M.Y."/>
            <person name="Popov V.N."/>
        </authorList>
    </citation>
    <scope>NUCLEOTIDE SEQUENCE [LARGE SCALE GENOMIC DNA]</scope>
</reference>
<sequence>MNNEINKQSHSRSNATISTWSIKHRRNVTELFIPAKYFKVVMMSNSKSNKLRVYDTTIIVKSHVVKRSYADDCDQENKARCHNLCLLFWVERKRDRHFCINLLGVVIVTQRLLECLNVGIKI</sequence>
<dbReference type="AlphaFoldDB" id="A0A1J1HIS9"/>
<keyword evidence="2" id="KW-1185">Reference proteome</keyword>
<protein>
    <submittedName>
        <fullName evidence="1">CLUMA_CG001111, isoform A</fullName>
    </submittedName>
</protein>
<dbReference type="EMBL" id="CVRI01000004">
    <property type="protein sequence ID" value="CRK87308.1"/>
    <property type="molecule type" value="Genomic_DNA"/>
</dbReference>
<dbReference type="Proteomes" id="UP000183832">
    <property type="component" value="Unassembled WGS sequence"/>
</dbReference>
<evidence type="ECO:0000313" key="1">
    <source>
        <dbReference type="EMBL" id="CRK87308.1"/>
    </source>
</evidence>
<evidence type="ECO:0000313" key="2">
    <source>
        <dbReference type="Proteomes" id="UP000183832"/>
    </source>
</evidence>
<organism evidence="1 2">
    <name type="scientific">Clunio marinus</name>
    <dbReference type="NCBI Taxonomy" id="568069"/>
    <lineage>
        <taxon>Eukaryota</taxon>
        <taxon>Metazoa</taxon>
        <taxon>Ecdysozoa</taxon>
        <taxon>Arthropoda</taxon>
        <taxon>Hexapoda</taxon>
        <taxon>Insecta</taxon>
        <taxon>Pterygota</taxon>
        <taxon>Neoptera</taxon>
        <taxon>Endopterygota</taxon>
        <taxon>Diptera</taxon>
        <taxon>Nematocera</taxon>
        <taxon>Chironomoidea</taxon>
        <taxon>Chironomidae</taxon>
        <taxon>Clunio</taxon>
    </lineage>
</organism>
<proteinExistence type="predicted"/>
<name>A0A1J1HIS9_9DIPT</name>
<accession>A0A1J1HIS9</accession>
<gene>
    <name evidence="1" type="ORF">CLUMA_CG001111</name>
</gene>